<feature type="domain" description="TNase-like" evidence="2">
    <location>
        <begin position="26"/>
        <end position="150"/>
    </location>
</feature>
<dbReference type="PANTHER" id="PTHR12302">
    <property type="entry name" value="EBNA2 BINDING PROTEIN P100"/>
    <property type="match status" value="1"/>
</dbReference>
<proteinExistence type="predicted"/>
<evidence type="ECO:0000313" key="3">
    <source>
        <dbReference type="EMBL" id="PQV56588.1"/>
    </source>
</evidence>
<dbReference type="Gene3D" id="2.40.50.90">
    <property type="match status" value="1"/>
</dbReference>
<dbReference type="EMBL" id="PVEP01000004">
    <property type="protein sequence ID" value="PQV56588.1"/>
    <property type="molecule type" value="Genomic_DNA"/>
</dbReference>
<keyword evidence="1" id="KW-0732">Signal</keyword>
<dbReference type="OrthoDB" id="9805504at2"/>
<feature type="chain" id="PRO_5015416790" evidence="1">
    <location>
        <begin position="27"/>
        <end position="161"/>
    </location>
</feature>
<dbReference type="RefSeq" id="WP_105514769.1">
    <property type="nucleotide sequence ID" value="NZ_PVEP01000004.1"/>
</dbReference>
<reference evidence="3 4" key="1">
    <citation type="submission" date="2018-02" db="EMBL/GenBank/DDBJ databases">
        <title>Genomic Encyclopedia of Archaeal and Bacterial Type Strains, Phase II (KMG-II): from individual species to whole genera.</title>
        <authorList>
            <person name="Goeker M."/>
        </authorList>
    </citation>
    <scope>NUCLEOTIDE SEQUENCE [LARGE SCALE GENOMIC DNA]</scope>
    <source>
        <strain evidence="3 4">DSM 18921</strain>
    </source>
</reference>
<evidence type="ECO:0000313" key="4">
    <source>
        <dbReference type="Proteomes" id="UP000238338"/>
    </source>
</evidence>
<evidence type="ECO:0000256" key="1">
    <source>
        <dbReference type="SAM" id="SignalP"/>
    </source>
</evidence>
<feature type="signal peptide" evidence="1">
    <location>
        <begin position="1"/>
        <end position="26"/>
    </location>
</feature>
<keyword evidence="3" id="KW-0540">Nuclease</keyword>
<dbReference type="SMART" id="SM00318">
    <property type="entry name" value="SNc"/>
    <property type="match status" value="1"/>
</dbReference>
<gene>
    <name evidence="3" type="ORF">LX70_02160</name>
</gene>
<keyword evidence="4" id="KW-1185">Reference proteome</keyword>
<organism evidence="3 4">
    <name type="scientific">Albidovulum denitrificans</name>
    <dbReference type="NCBI Taxonomy" id="404881"/>
    <lineage>
        <taxon>Bacteria</taxon>
        <taxon>Pseudomonadati</taxon>
        <taxon>Pseudomonadota</taxon>
        <taxon>Alphaproteobacteria</taxon>
        <taxon>Rhodobacterales</taxon>
        <taxon>Paracoccaceae</taxon>
        <taxon>Albidovulum</taxon>
    </lineage>
</organism>
<dbReference type="AlphaFoldDB" id="A0A2S8S775"/>
<dbReference type="PROSITE" id="PS50830">
    <property type="entry name" value="TNASE_3"/>
    <property type="match status" value="1"/>
</dbReference>
<dbReference type="InterPro" id="IPR035437">
    <property type="entry name" value="SNase_OB-fold_sf"/>
</dbReference>
<dbReference type="SUPFAM" id="SSF50199">
    <property type="entry name" value="Staphylococcal nuclease"/>
    <property type="match status" value="1"/>
</dbReference>
<dbReference type="Proteomes" id="UP000238338">
    <property type="component" value="Unassembled WGS sequence"/>
</dbReference>
<keyword evidence="3" id="KW-0255">Endonuclease</keyword>
<name>A0A2S8S775_9RHOB</name>
<dbReference type="Pfam" id="PF00565">
    <property type="entry name" value="SNase"/>
    <property type="match status" value="1"/>
</dbReference>
<dbReference type="GO" id="GO:0004519">
    <property type="term" value="F:endonuclease activity"/>
    <property type="evidence" value="ECO:0007669"/>
    <property type="project" value="UniProtKB-KW"/>
</dbReference>
<dbReference type="InterPro" id="IPR016071">
    <property type="entry name" value="Staphylococal_nuclease_OB-fold"/>
</dbReference>
<sequence length="161" mass="17940">MFGLKAWAVVLCVATALTVPPSAGQAKTITGTASVIDGDTIDIHGIRIRLHAIDAIESRQRCFLPSGKAWNCGRDAAFALANKIGRAPVSCSVRDVDRYGRLVAVCRKDGEDLNAWLVASGWAVAYRRYGRDYIRQENAARKSQRGIWASEFMMPWDWRRR</sequence>
<protein>
    <submittedName>
        <fullName evidence="3">Endonuclease YncB(Thermonuclease family)</fullName>
    </submittedName>
</protein>
<accession>A0A2S8S775</accession>
<evidence type="ECO:0000259" key="2">
    <source>
        <dbReference type="PROSITE" id="PS50830"/>
    </source>
</evidence>
<comment type="caution">
    <text evidence="3">The sequence shown here is derived from an EMBL/GenBank/DDBJ whole genome shotgun (WGS) entry which is preliminary data.</text>
</comment>
<keyword evidence="3" id="KW-0378">Hydrolase</keyword>
<dbReference type="PANTHER" id="PTHR12302:SF26">
    <property type="entry name" value="BLR1266 PROTEIN"/>
    <property type="match status" value="1"/>
</dbReference>